<protein>
    <submittedName>
        <fullName evidence="2">Uncharacterized protein</fullName>
    </submittedName>
</protein>
<gene>
    <name evidence="2" type="ORF">CTOB1V02_LOCUS9054</name>
</gene>
<feature type="region of interest" description="Disordered" evidence="1">
    <location>
        <begin position="322"/>
        <end position="428"/>
    </location>
</feature>
<feature type="compositionally biased region" description="Polar residues" evidence="1">
    <location>
        <begin position="330"/>
        <end position="344"/>
    </location>
</feature>
<feature type="compositionally biased region" description="Polar residues" evidence="1">
    <location>
        <begin position="57"/>
        <end position="70"/>
    </location>
</feature>
<feature type="compositionally biased region" description="Polar residues" evidence="1">
    <location>
        <begin position="118"/>
        <end position="135"/>
    </location>
</feature>
<evidence type="ECO:0000256" key="1">
    <source>
        <dbReference type="SAM" id="MobiDB-lite"/>
    </source>
</evidence>
<feature type="compositionally biased region" description="Polar residues" evidence="1">
    <location>
        <begin position="199"/>
        <end position="210"/>
    </location>
</feature>
<sequence length="541" mass="58948">MYCMAVVRIHSDGIKSGTSFGTEEEDDGHLSDFEGSGGGADSDAEGTLRHGTYVVQPYNNSTSDRSTNYARPNKHRSVDRSVDSPTSSSPSERALRRRRGMDLPPSPPSRRGGLVPASNPQLSIRAPTRSSSQDDAMSVTVEDVMEDFRSILRTQQQQLDLQEGSQMPPRSASRESRNHGLSHRSPSPRVKNGHVSPEKSMSNGPSKARTSSSSSSSCGFMNHDNKGTPKAGSRNRQQLPTYIFPPPHRSPNHQPTQDYETSDTESALSPTDVTSLQTVDSESNKSFGFVRPVSVDEGSGPHSLSFLRHLGIGSSSIESGSTKSFGFFRPQSSPTNHPSPQPHSLATPRRTEANGDGVRRSESLQFRGGVAPSSLVCDPKRSSKEKSKKHRNKEKSSSSSSLVGAYPPQSPRGPQMIGRGPPSFPRPPDWTLEWKYQPVVDKNSGLINPGTFIAKPKHFFGATNRDFRARVQAARSMEGLDRLPIFLPWGPSPMTKEVPVRNIPTPDYSTATSTTSSVRTVIRNGTIHRGPHLLDMPAGLY</sequence>
<feature type="region of interest" description="Disordered" evidence="1">
    <location>
        <begin position="156"/>
        <end position="286"/>
    </location>
</feature>
<name>A0A7R8ZR56_9CRUS</name>
<dbReference type="EMBL" id="OB663280">
    <property type="protein sequence ID" value="CAD7231202.1"/>
    <property type="molecule type" value="Genomic_DNA"/>
</dbReference>
<dbReference type="AlphaFoldDB" id="A0A7R8ZR56"/>
<reference evidence="2" key="1">
    <citation type="submission" date="2020-11" db="EMBL/GenBank/DDBJ databases">
        <authorList>
            <person name="Tran Van P."/>
        </authorList>
    </citation>
    <scope>NUCLEOTIDE SEQUENCE</scope>
</reference>
<accession>A0A7R8ZR56</accession>
<proteinExistence type="predicted"/>
<organism evidence="2">
    <name type="scientific">Cyprideis torosa</name>
    <dbReference type="NCBI Taxonomy" id="163714"/>
    <lineage>
        <taxon>Eukaryota</taxon>
        <taxon>Metazoa</taxon>
        <taxon>Ecdysozoa</taxon>
        <taxon>Arthropoda</taxon>
        <taxon>Crustacea</taxon>
        <taxon>Oligostraca</taxon>
        <taxon>Ostracoda</taxon>
        <taxon>Podocopa</taxon>
        <taxon>Podocopida</taxon>
        <taxon>Cytherocopina</taxon>
        <taxon>Cytheroidea</taxon>
        <taxon>Cytherideidae</taxon>
        <taxon>Cyprideis</taxon>
    </lineage>
</organism>
<feature type="region of interest" description="Disordered" evidence="1">
    <location>
        <begin position="14"/>
        <end position="137"/>
    </location>
</feature>
<feature type="compositionally biased region" description="Polar residues" evidence="1">
    <location>
        <begin position="252"/>
        <end position="286"/>
    </location>
</feature>
<evidence type="ECO:0000313" key="2">
    <source>
        <dbReference type="EMBL" id="CAD7231202.1"/>
    </source>
</evidence>
<feature type="compositionally biased region" description="Basic and acidic residues" evidence="1">
    <location>
        <begin position="349"/>
        <end position="362"/>
    </location>
</feature>